<accession>A0A953J472</accession>
<gene>
    <name evidence="1" type="ORF">K8I29_03400</name>
</gene>
<protein>
    <submittedName>
        <fullName evidence="1">Uncharacterized protein</fullName>
    </submittedName>
</protein>
<reference evidence="1" key="2">
    <citation type="submission" date="2021-08" db="EMBL/GenBank/DDBJ databases">
        <authorList>
            <person name="Dalcin Martins P."/>
        </authorList>
    </citation>
    <scope>NUCLEOTIDE SEQUENCE</scope>
    <source>
        <strain evidence="1">MAG_39</strain>
    </source>
</reference>
<dbReference type="EMBL" id="JAIOIV010000028">
    <property type="protein sequence ID" value="MBZ0155243.1"/>
    <property type="molecule type" value="Genomic_DNA"/>
</dbReference>
<comment type="caution">
    <text evidence="1">The sequence shown here is derived from an EMBL/GenBank/DDBJ whole genome shotgun (WGS) entry which is preliminary data.</text>
</comment>
<dbReference type="Proteomes" id="UP000705867">
    <property type="component" value="Unassembled WGS sequence"/>
</dbReference>
<organism evidence="1 2">
    <name type="scientific">Candidatus Nitrobium versatile</name>
    <dbReference type="NCBI Taxonomy" id="2884831"/>
    <lineage>
        <taxon>Bacteria</taxon>
        <taxon>Pseudomonadati</taxon>
        <taxon>Nitrospirota</taxon>
        <taxon>Nitrospiria</taxon>
        <taxon>Nitrospirales</taxon>
        <taxon>Nitrospiraceae</taxon>
        <taxon>Candidatus Nitrobium</taxon>
    </lineage>
</organism>
<proteinExistence type="predicted"/>
<reference evidence="1" key="1">
    <citation type="journal article" date="2021" name="bioRxiv">
        <title>Unraveling nitrogen, sulfur and carbon metabolic pathways and microbial community transcriptional responses to substrate deprivation and toxicity stresses in a bioreactor mimicking anoxic brackish coastal sediment conditions.</title>
        <authorList>
            <person name="Martins P.D."/>
            <person name="Echeveste M.J."/>
            <person name="Arshad A."/>
            <person name="Kurth J."/>
            <person name="Ouboter H."/>
            <person name="Jetten M.S.M."/>
            <person name="Welte C.U."/>
        </authorList>
    </citation>
    <scope>NUCLEOTIDE SEQUENCE</scope>
    <source>
        <strain evidence="1">MAG_39</strain>
    </source>
</reference>
<dbReference type="AlphaFoldDB" id="A0A953J472"/>
<evidence type="ECO:0000313" key="1">
    <source>
        <dbReference type="EMBL" id="MBZ0155243.1"/>
    </source>
</evidence>
<evidence type="ECO:0000313" key="2">
    <source>
        <dbReference type="Proteomes" id="UP000705867"/>
    </source>
</evidence>
<name>A0A953J472_9BACT</name>
<sequence>MADVRYKQYTEEEGRMYDSAISRIREGMKNGLSFQEACAAIEVGDAELRGLILDDALKIMIAEMHFGKGILLPQVAGLLKVPMDKISTAVAEMLDDVGATAAELYRQKNPDAPFGNA</sequence>